<evidence type="ECO:0000256" key="1">
    <source>
        <dbReference type="ARBA" id="ARBA00010746"/>
    </source>
</evidence>
<accession>A0ABD3RPF1</accession>
<gene>
    <name evidence="5" type="ORF">ACJIZ3_015310</name>
</gene>
<dbReference type="EMBL" id="JBJXBP010000008">
    <property type="protein sequence ID" value="KAL3814042.1"/>
    <property type="molecule type" value="Genomic_DNA"/>
</dbReference>
<name>A0ABD3RPF1_9LAMI</name>
<feature type="chain" id="PRO_5044530417" description="Dirigent protein" evidence="4">
    <location>
        <begin position="23"/>
        <end position="195"/>
    </location>
</feature>
<evidence type="ECO:0000256" key="3">
    <source>
        <dbReference type="ARBA" id="ARBA00022525"/>
    </source>
</evidence>
<evidence type="ECO:0000256" key="2">
    <source>
        <dbReference type="ARBA" id="ARBA00011738"/>
    </source>
</evidence>
<evidence type="ECO:0000313" key="6">
    <source>
        <dbReference type="Proteomes" id="UP001634393"/>
    </source>
</evidence>
<dbReference type="GO" id="GO:0009699">
    <property type="term" value="P:phenylpropanoid biosynthetic process"/>
    <property type="evidence" value="ECO:0007669"/>
    <property type="project" value="UniProtKB-ARBA"/>
</dbReference>
<keyword evidence="4" id="KW-0732">Signal</keyword>
<keyword evidence="6" id="KW-1185">Reference proteome</keyword>
<evidence type="ECO:0000256" key="4">
    <source>
        <dbReference type="RuleBase" id="RU363099"/>
    </source>
</evidence>
<evidence type="ECO:0000313" key="5">
    <source>
        <dbReference type="EMBL" id="KAL3814042.1"/>
    </source>
</evidence>
<comment type="subunit">
    <text evidence="2 4">Homodimer.</text>
</comment>
<dbReference type="InterPro" id="IPR004265">
    <property type="entry name" value="Dirigent"/>
</dbReference>
<comment type="function">
    <text evidence="4">Dirigent proteins impart stereoselectivity on the phenoxy radical-coupling reaction, yielding optically active lignans from two molecules of coniferyl alcohol in the biosynthesis of lignans, flavonolignans, and alkaloids and thus plays a central role in plant secondary metabolism.</text>
</comment>
<dbReference type="AlphaFoldDB" id="A0ABD3RPF1"/>
<comment type="subcellular location">
    <subcellularLocation>
        <location evidence="4">Secreted</location>
        <location evidence="4">Extracellular space</location>
        <location evidence="4">Apoplast</location>
    </subcellularLocation>
</comment>
<dbReference type="Gene3D" id="2.40.480.10">
    <property type="entry name" value="Allene oxide cyclase-like"/>
    <property type="match status" value="1"/>
</dbReference>
<keyword evidence="4" id="KW-0052">Apoplast</keyword>
<dbReference type="Pfam" id="PF03018">
    <property type="entry name" value="Dirigent"/>
    <property type="match status" value="1"/>
</dbReference>
<reference evidence="5 6" key="1">
    <citation type="submission" date="2024-12" db="EMBL/GenBank/DDBJ databases">
        <title>The unique morphological basis and parallel evolutionary history of personate flowers in Penstemon.</title>
        <authorList>
            <person name="Depatie T.H."/>
            <person name="Wessinger C.A."/>
        </authorList>
    </citation>
    <scope>NUCLEOTIDE SEQUENCE [LARGE SCALE GENOMIC DNA]</scope>
    <source>
        <strain evidence="5">WTNN_2</strain>
        <tissue evidence="5">Leaf</tissue>
    </source>
</reference>
<dbReference type="PANTHER" id="PTHR21495">
    <property type="entry name" value="NUCLEOPORIN-RELATED"/>
    <property type="match status" value="1"/>
</dbReference>
<dbReference type="Proteomes" id="UP001634393">
    <property type="component" value="Unassembled WGS sequence"/>
</dbReference>
<dbReference type="GO" id="GO:0048046">
    <property type="term" value="C:apoplast"/>
    <property type="evidence" value="ECO:0007669"/>
    <property type="project" value="UniProtKB-SubCell"/>
</dbReference>
<organism evidence="5 6">
    <name type="scientific">Penstemon smallii</name>
    <dbReference type="NCBI Taxonomy" id="265156"/>
    <lineage>
        <taxon>Eukaryota</taxon>
        <taxon>Viridiplantae</taxon>
        <taxon>Streptophyta</taxon>
        <taxon>Embryophyta</taxon>
        <taxon>Tracheophyta</taxon>
        <taxon>Spermatophyta</taxon>
        <taxon>Magnoliopsida</taxon>
        <taxon>eudicotyledons</taxon>
        <taxon>Gunneridae</taxon>
        <taxon>Pentapetalae</taxon>
        <taxon>asterids</taxon>
        <taxon>lamiids</taxon>
        <taxon>Lamiales</taxon>
        <taxon>Plantaginaceae</taxon>
        <taxon>Cheloneae</taxon>
        <taxon>Penstemon</taxon>
    </lineage>
</organism>
<sequence length="195" mass="21055">MAGKKYLLILILVSAVAILTHGDGINAETNSIQNWLKNLHLAREKITELQFYVQDILSGPNPSNIQVARANSSLSSPTSFGTVAVLDDPVRTGPSPDSEIIGRAQGFFAFASLEETSLHMTFDLVFTSGDYNGSSISIVGHNPYFNQNRELSVVGGSGAFRFARGVVLVSTVSFNTSTGDAFFQYNVTVLHYSTI</sequence>
<proteinExistence type="inferred from homology"/>
<comment type="caution">
    <text evidence="5">The sequence shown here is derived from an EMBL/GenBank/DDBJ whole genome shotgun (WGS) entry which is preliminary data.</text>
</comment>
<keyword evidence="3 4" id="KW-0964">Secreted</keyword>
<protein>
    <recommendedName>
        <fullName evidence="4">Dirigent protein</fullName>
    </recommendedName>
</protein>
<feature type="signal peptide" evidence="4">
    <location>
        <begin position="1"/>
        <end position="22"/>
    </location>
</feature>
<comment type="similarity">
    <text evidence="1 4">Belongs to the plant dirigent protein family.</text>
</comment>
<dbReference type="InterPro" id="IPR044859">
    <property type="entry name" value="Allene_oxi_cyc_Dirigent"/>
</dbReference>